<protein>
    <submittedName>
        <fullName evidence="1">Uncharacterized protein</fullName>
    </submittedName>
</protein>
<name>A0A2S8HL69_9PSED</name>
<accession>A0A2S8HL69</accession>
<proteinExistence type="predicted"/>
<gene>
    <name evidence="1" type="ORF">C5612_15465</name>
</gene>
<sequence>MSERSSSRASPLPQVTEFFRRTAVECGSGLAREGGLADNCSDRASRPPSFAVASRQCLTEVPYADSPRPT</sequence>
<dbReference type="AlphaFoldDB" id="A0A2S8HL69"/>
<evidence type="ECO:0000313" key="2">
    <source>
        <dbReference type="Proteomes" id="UP000239687"/>
    </source>
</evidence>
<organism evidence="1 2">
    <name type="scientific">Pseudomonas frederiksbergensis</name>
    <dbReference type="NCBI Taxonomy" id="104087"/>
    <lineage>
        <taxon>Bacteria</taxon>
        <taxon>Pseudomonadati</taxon>
        <taxon>Pseudomonadota</taxon>
        <taxon>Gammaproteobacteria</taxon>
        <taxon>Pseudomonadales</taxon>
        <taxon>Pseudomonadaceae</taxon>
        <taxon>Pseudomonas</taxon>
    </lineage>
</organism>
<comment type="caution">
    <text evidence="1">The sequence shown here is derived from an EMBL/GenBank/DDBJ whole genome shotgun (WGS) entry which is preliminary data.</text>
</comment>
<dbReference type="Proteomes" id="UP000239687">
    <property type="component" value="Unassembled WGS sequence"/>
</dbReference>
<evidence type="ECO:0000313" key="1">
    <source>
        <dbReference type="EMBL" id="PQP03225.1"/>
    </source>
</evidence>
<dbReference type="EMBL" id="PUIN01000008">
    <property type="protein sequence ID" value="PQP03225.1"/>
    <property type="molecule type" value="Genomic_DNA"/>
</dbReference>
<reference evidence="1 2" key="1">
    <citation type="submission" date="2018-02" db="EMBL/GenBank/DDBJ databases">
        <title>Draft genome sequencing of Pseudomonas frederiksbergensis 11-D3.</title>
        <authorList>
            <person name="Zheng B.-X."/>
        </authorList>
    </citation>
    <scope>NUCLEOTIDE SEQUENCE [LARGE SCALE GENOMIC DNA]</scope>
    <source>
        <strain evidence="1 2">11-D3</strain>
    </source>
</reference>